<organism evidence="6 7">
    <name type="scientific">Penaeus vannamei</name>
    <name type="common">Whiteleg shrimp</name>
    <name type="synonym">Litopenaeus vannamei</name>
    <dbReference type="NCBI Taxonomy" id="6689"/>
    <lineage>
        <taxon>Eukaryota</taxon>
        <taxon>Metazoa</taxon>
        <taxon>Ecdysozoa</taxon>
        <taxon>Arthropoda</taxon>
        <taxon>Crustacea</taxon>
        <taxon>Multicrustacea</taxon>
        <taxon>Malacostraca</taxon>
        <taxon>Eumalacostraca</taxon>
        <taxon>Eucarida</taxon>
        <taxon>Decapoda</taxon>
        <taxon>Dendrobranchiata</taxon>
        <taxon>Penaeoidea</taxon>
        <taxon>Penaeidae</taxon>
        <taxon>Penaeus</taxon>
    </lineage>
</organism>
<dbReference type="PANTHER" id="PTHR10151">
    <property type="entry name" value="ECTONUCLEOTIDE PYROPHOSPHATASE/PHOSPHODIESTERASE"/>
    <property type="match status" value="1"/>
</dbReference>
<dbReference type="PANTHER" id="PTHR10151:SF114">
    <property type="entry name" value="ECTONUCLEOTIDE PYROPHOSPHATASE_PHOSPHODIESTERASE C27A7.3"/>
    <property type="match status" value="1"/>
</dbReference>
<keyword evidence="7" id="KW-1185">Reference proteome</keyword>
<dbReference type="Gene3D" id="3.40.720.10">
    <property type="entry name" value="Alkaline Phosphatase, subunit A"/>
    <property type="match status" value="1"/>
</dbReference>
<feature type="signal peptide" evidence="3">
    <location>
        <begin position="1"/>
        <end position="19"/>
    </location>
</feature>
<evidence type="ECO:0000256" key="3">
    <source>
        <dbReference type="SAM" id="SignalP"/>
    </source>
</evidence>
<accession>A0A423SZX2</accession>
<reference evidence="6 7" key="1">
    <citation type="submission" date="2018-04" db="EMBL/GenBank/DDBJ databases">
        <authorList>
            <person name="Zhang X."/>
            <person name="Yuan J."/>
            <person name="Li F."/>
            <person name="Xiang J."/>
        </authorList>
    </citation>
    <scope>NUCLEOTIDE SEQUENCE [LARGE SCALE GENOMIC DNA]</scope>
    <source>
        <tissue evidence="6">Muscle</tissue>
    </source>
</reference>
<dbReference type="InterPro" id="IPR001604">
    <property type="entry name" value="Endo_G_ENPP1-like_dom"/>
</dbReference>
<dbReference type="Pfam" id="PF01663">
    <property type="entry name" value="Phosphodiest"/>
    <property type="match status" value="1"/>
</dbReference>
<dbReference type="InterPro" id="IPR020821">
    <property type="entry name" value="ENPP1-3/EXOG-like_nuc-like"/>
</dbReference>
<dbReference type="GO" id="GO:0031674">
    <property type="term" value="C:I band"/>
    <property type="evidence" value="ECO:0007669"/>
    <property type="project" value="TreeGrafter"/>
</dbReference>
<proteinExistence type="predicted"/>
<keyword evidence="3" id="KW-0732">Signal</keyword>
<evidence type="ECO:0000259" key="4">
    <source>
        <dbReference type="SMART" id="SM00477"/>
    </source>
</evidence>
<dbReference type="GO" id="GO:0046872">
    <property type="term" value="F:metal ion binding"/>
    <property type="evidence" value="ECO:0007669"/>
    <property type="project" value="InterPro"/>
</dbReference>
<feature type="chain" id="PRO_5019371374" evidence="3">
    <location>
        <begin position="20"/>
        <end position="746"/>
    </location>
</feature>
<reference evidence="6 7" key="2">
    <citation type="submission" date="2019-01" db="EMBL/GenBank/DDBJ databases">
        <title>The decoding of complex shrimp genome reveals the adaptation for benthos swimmer, frequently molting mechanism and breeding impact on genome.</title>
        <authorList>
            <person name="Sun Y."/>
            <person name="Gao Y."/>
            <person name="Yu Y."/>
        </authorList>
    </citation>
    <scope>NUCLEOTIDE SEQUENCE [LARGE SCALE GENOMIC DNA]</scope>
    <source>
        <tissue evidence="6">Muscle</tissue>
    </source>
</reference>
<dbReference type="GO" id="GO:0016787">
    <property type="term" value="F:hydrolase activity"/>
    <property type="evidence" value="ECO:0007669"/>
    <property type="project" value="UniProtKB-KW"/>
</dbReference>
<dbReference type="SMART" id="SM00892">
    <property type="entry name" value="Endonuclease_NS"/>
    <property type="match status" value="1"/>
</dbReference>
<feature type="domain" description="ENPP1-3/EXOG-like endonuclease/phosphodiesterase" evidence="4">
    <location>
        <begin position="497"/>
        <end position="714"/>
    </location>
</feature>
<evidence type="ECO:0000259" key="5">
    <source>
        <dbReference type="SMART" id="SM00892"/>
    </source>
</evidence>
<evidence type="ECO:0000256" key="2">
    <source>
        <dbReference type="ARBA" id="ARBA00023180"/>
    </source>
</evidence>
<dbReference type="SUPFAM" id="SSF54060">
    <property type="entry name" value="His-Me finger endonucleases"/>
    <property type="match status" value="1"/>
</dbReference>
<dbReference type="GO" id="GO:0003676">
    <property type="term" value="F:nucleic acid binding"/>
    <property type="evidence" value="ECO:0007669"/>
    <property type="project" value="InterPro"/>
</dbReference>
<dbReference type="AlphaFoldDB" id="A0A423SZX2"/>
<dbReference type="OrthoDB" id="415411at2759"/>
<dbReference type="GO" id="GO:0016529">
    <property type="term" value="C:sarcoplasmic reticulum"/>
    <property type="evidence" value="ECO:0007669"/>
    <property type="project" value="TreeGrafter"/>
</dbReference>
<dbReference type="InterPro" id="IPR044929">
    <property type="entry name" value="DNA/RNA_non-sp_Endonuclease_sf"/>
</dbReference>
<dbReference type="Proteomes" id="UP000283509">
    <property type="component" value="Unassembled WGS sequence"/>
</dbReference>
<evidence type="ECO:0000313" key="6">
    <source>
        <dbReference type="EMBL" id="ROT69795.1"/>
    </source>
</evidence>
<dbReference type="InterPro" id="IPR017850">
    <property type="entry name" value="Alkaline_phosphatase_core_sf"/>
</dbReference>
<protein>
    <submittedName>
        <fullName evidence="6">Putative venom phosphodiesterase 2</fullName>
    </submittedName>
</protein>
<dbReference type="STRING" id="6689.A0A423SZX2"/>
<comment type="caution">
    <text evidence="6">The sequence shown here is derived from an EMBL/GenBank/DDBJ whole genome shotgun (WGS) entry which is preliminary data.</text>
</comment>
<dbReference type="Gene3D" id="3.30.1360.180">
    <property type="match status" value="1"/>
</dbReference>
<gene>
    <name evidence="6" type="ORF">C7M84_011956</name>
</gene>
<feature type="domain" description="DNA/RNA non-specific endonuclease/pyrophosphatase/phosphodiesterase" evidence="5">
    <location>
        <begin position="496"/>
        <end position="714"/>
    </location>
</feature>
<dbReference type="CDD" id="cd16018">
    <property type="entry name" value="Enpp"/>
    <property type="match status" value="1"/>
</dbReference>
<dbReference type="InterPro" id="IPR044925">
    <property type="entry name" value="His-Me_finger_sf"/>
</dbReference>
<evidence type="ECO:0000256" key="1">
    <source>
        <dbReference type="ARBA" id="ARBA00022801"/>
    </source>
</evidence>
<dbReference type="InterPro" id="IPR002591">
    <property type="entry name" value="Phosphodiest/P_Trfase"/>
</dbReference>
<dbReference type="SMART" id="SM00477">
    <property type="entry name" value="NUC"/>
    <property type="match status" value="1"/>
</dbReference>
<evidence type="ECO:0000313" key="7">
    <source>
        <dbReference type="Proteomes" id="UP000283509"/>
    </source>
</evidence>
<dbReference type="Gene3D" id="3.40.570.10">
    <property type="entry name" value="Extracellular Endonuclease, subunit A"/>
    <property type="match status" value="1"/>
</dbReference>
<sequence>MDSKVLLVAAALNIGLVLPQYVYRKPTQPTLCPPTFDKHPLILVSMDGFKPEYLSRGRTPTIQALANRGVRSPYMKPSFPTATIPNHYTIATGMYPPSHGIVANKFYDPVFGTEFRIGVAPESFKKRYWGGEPIWKTAENQGVRAGTYYWPGSEVDGNQPSYWFRYNESVPFESRVEQVLAWLDLPPAQRPQFMTLYMHEPDRTGHNFGPAAPEVDAMLTRVDSIVRLLVDGLEKRKLFSCTNLIILSDHGMSEAGQDKAVYLDQYIPNLENRTRFWDGVFSRFTPNDGSQTTKTQMLNALSCKRQELRVYDKKDLPVRWHIGNQRRVEDIVLDLNPGYSAGADKTFEADNGDHGYDYFFADMNALFLAHGPSFHRNVEVEAFQNIELYNLMCHLLGVTPAPNNGTWGSLHHLLVNPPPYPITTQEFPPPVMATPHEESLGYGSLKPLCEGDFDKDFEYLEVLKDAEEELPQVFDAHLPFGVPKMGAVRNNVALLTQPNFITAYSPLLKMPLWTSFTVSQPSYGGRRFPWRSDQRLAMSQRSSCYQYLHLLAQGYSQQPLFPPEFNCHEDASQLPFLMSNAIPQTPRLTQRWQQLLYLVNSWVRKYGVLNVLTGPVFDHDGDTFADDLFTVRNPIGGLALPTHKFLVVSRCIVWVRHMKDCPPVYVDALAFVYPQTTAVSNCLSSEQYARKYSASVQDVEKITGLSLFPSFSYKDQVRLQVRVHSNIWGRESWSNRLFSDVFGTFL</sequence>
<dbReference type="EMBL" id="QCYY01002517">
    <property type="protein sequence ID" value="ROT69795.1"/>
    <property type="molecule type" value="Genomic_DNA"/>
</dbReference>
<dbReference type="Pfam" id="PF01223">
    <property type="entry name" value="Endonuclease_NS"/>
    <property type="match status" value="1"/>
</dbReference>
<keyword evidence="1" id="KW-0378">Hydrolase</keyword>
<name>A0A423SZX2_PENVA</name>
<keyword evidence="2" id="KW-0325">Glycoprotein</keyword>
<dbReference type="SUPFAM" id="SSF53649">
    <property type="entry name" value="Alkaline phosphatase-like"/>
    <property type="match status" value="1"/>
</dbReference>
<dbReference type="GO" id="GO:0055120">
    <property type="term" value="C:striated muscle dense body"/>
    <property type="evidence" value="ECO:0007669"/>
    <property type="project" value="TreeGrafter"/>
</dbReference>